<feature type="domain" description="Gfo/Idh/MocA-like oxidoreductase N-terminal" evidence="3">
    <location>
        <begin position="27"/>
        <end position="149"/>
    </location>
</feature>
<evidence type="ECO:0000259" key="3">
    <source>
        <dbReference type="Pfam" id="PF01408"/>
    </source>
</evidence>
<evidence type="ECO:0000256" key="2">
    <source>
        <dbReference type="ARBA" id="ARBA00023002"/>
    </source>
</evidence>
<dbReference type="InterPro" id="IPR008354">
    <property type="entry name" value="Glc-Fru_OxRdtase_bac"/>
</dbReference>
<dbReference type="InterPro" id="IPR000683">
    <property type="entry name" value="Gfo/Idh/MocA-like_OxRdtase_N"/>
</dbReference>
<gene>
    <name evidence="5" type="ORF">GCM10009037_23000</name>
</gene>
<dbReference type="Gene3D" id="3.30.360.10">
    <property type="entry name" value="Dihydrodipicolinate Reductase, domain 2"/>
    <property type="match status" value="1"/>
</dbReference>
<dbReference type="InterPro" id="IPR049838">
    <property type="entry name" value="XacA-like"/>
</dbReference>
<dbReference type="GO" id="GO:0000166">
    <property type="term" value="F:nucleotide binding"/>
    <property type="evidence" value="ECO:0007669"/>
    <property type="project" value="InterPro"/>
</dbReference>
<dbReference type="EMBL" id="BMPF01000003">
    <property type="protein sequence ID" value="GGL38757.1"/>
    <property type="molecule type" value="Genomic_DNA"/>
</dbReference>
<protein>
    <submittedName>
        <fullName evidence="5">Glucose-fructose oxidoreductase</fullName>
    </submittedName>
</protein>
<accession>A0A830F474</accession>
<dbReference type="RefSeq" id="WP_188883888.1">
    <property type="nucleotide sequence ID" value="NZ_BMPF01000003.1"/>
</dbReference>
<dbReference type="InterPro" id="IPR055170">
    <property type="entry name" value="GFO_IDH_MocA-like_dom"/>
</dbReference>
<dbReference type="Proteomes" id="UP000628840">
    <property type="component" value="Unassembled WGS sequence"/>
</dbReference>
<keyword evidence="2" id="KW-0560">Oxidoreductase</keyword>
<dbReference type="NCBIfam" id="NF041392">
    <property type="entry name" value="XylDh_Gfo6_Halo"/>
    <property type="match status" value="1"/>
</dbReference>
<dbReference type="InterPro" id="IPR050984">
    <property type="entry name" value="Gfo/Idh/MocA_domain"/>
</dbReference>
<evidence type="ECO:0000259" key="4">
    <source>
        <dbReference type="Pfam" id="PF22725"/>
    </source>
</evidence>
<sequence>METATAFDRFRDGYEERDWDDGADGTVRIALVGLGWFARDEALPAIADCDYADVTATISGSAEKARTVADEAGADTALTYERFHDGEGSDAYDAVYVATPNARHLEYVETAAELGKDVICEKPMEATVERAEAMVDACEAAGVTLMVAYRMQADPVMRRVRELVADGFVGDVAQAGGTFAFPMFANEDADPDQWRLDPDLAGGGSLYDIGVYPLNTLRFVLDADPTSVQGSLTSPDERFDGPVIDEHAAFLLEFDGGVQALCRSSYGSHGESSLRIDGNEGAITVENAFSPRGERTVVLERDGRRSRHEGLGSNELTEQFDYFAYCRLTGRTPTADGEHGLVDMQALDGIQTAAAGGRRVDLD</sequence>
<dbReference type="AlphaFoldDB" id="A0A830F474"/>
<dbReference type="PANTHER" id="PTHR22604">
    <property type="entry name" value="OXIDOREDUCTASES"/>
    <property type="match status" value="1"/>
</dbReference>
<dbReference type="PRINTS" id="PR01775">
    <property type="entry name" value="GLFROXRDTASE"/>
</dbReference>
<dbReference type="Pfam" id="PF22725">
    <property type="entry name" value="GFO_IDH_MocA_C3"/>
    <property type="match status" value="1"/>
</dbReference>
<proteinExistence type="inferred from homology"/>
<evidence type="ECO:0000313" key="6">
    <source>
        <dbReference type="Proteomes" id="UP000628840"/>
    </source>
</evidence>
<dbReference type="GO" id="GO:0016491">
    <property type="term" value="F:oxidoreductase activity"/>
    <property type="evidence" value="ECO:0007669"/>
    <property type="project" value="UniProtKB-KW"/>
</dbReference>
<organism evidence="5 6">
    <name type="scientific">Halarchaeum grantii</name>
    <dbReference type="NCBI Taxonomy" id="1193105"/>
    <lineage>
        <taxon>Archaea</taxon>
        <taxon>Methanobacteriati</taxon>
        <taxon>Methanobacteriota</taxon>
        <taxon>Stenosarchaea group</taxon>
        <taxon>Halobacteria</taxon>
        <taxon>Halobacteriales</taxon>
        <taxon>Halobacteriaceae</taxon>
    </lineage>
</organism>
<comment type="similarity">
    <text evidence="1">Belongs to the Gfo/Idh/MocA family.</text>
</comment>
<dbReference type="Gene3D" id="3.40.50.720">
    <property type="entry name" value="NAD(P)-binding Rossmann-like Domain"/>
    <property type="match status" value="1"/>
</dbReference>
<dbReference type="Pfam" id="PF01408">
    <property type="entry name" value="GFO_IDH_MocA"/>
    <property type="match status" value="1"/>
</dbReference>
<dbReference type="PANTHER" id="PTHR22604:SF105">
    <property type="entry name" value="TRANS-1,2-DIHYDROBENZENE-1,2-DIOL DEHYDROGENASE"/>
    <property type="match status" value="1"/>
</dbReference>
<dbReference type="InterPro" id="IPR036291">
    <property type="entry name" value="NAD(P)-bd_dom_sf"/>
</dbReference>
<dbReference type="OrthoDB" id="195534at2157"/>
<dbReference type="SUPFAM" id="SSF51735">
    <property type="entry name" value="NAD(P)-binding Rossmann-fold domains"/>
    <property type="match status" value="1"/>
</dbReference>
<evidence type="ECO:0000313" key="5">
    <source>
        <dbReference type="EMBL" id="GGL38757.1"/>
    </source>
</evidence>
<reference evidence="5 6" key="1">
    <citation type="journal article" date="2019" name="Int. J. Syst. Evol. Microbiol.">
        <title>The Global Catalogue of Microorganisms (GCM) 10K type strain sequencing project: providing services to taxonomists for standard genome sequencing and annotation.</title>
        <authorList>
            <consortium name="The Broad Institute Genomics Platform"/>
            <consortium name="The Broad Institute Genome Sequencing Center for Infectious Disease"/>
            <person name="Wu L."/>
            <person name="Ma J."/>
        </authorList>
    </citation>
    <scope>NUCLEOTIDE SEQUENCE [LARGE SCALE GENOMIC DNA]</scope>
    <source>
        <strain evidence="5 6">JCM 19585</strain>
    </source>
</reference>
<keyword evidence="6" id="KW-1185">Reference proteome</keyword>
<comment type="caution">
    <text evidence="5">The sequence shown here is derived from an EMBL/GenBank/DDBJ whole genome shotgun (WGS) entry which is preliminary data.</text>
</comment>
<dbReference type="SUPFAM" id="SSF55347">
    <property type="entry name" value="Glyceraldehyde-3-phosphate dehydrogenase-like, C-terminal domain"/>
    <property type="match status" value="1"/>
</dbReference>
<evidence type="ECO:0000256" key="1">
    <source>
        <dbReference type="ARBA" id="ARBA00010928"/>
    </source>
</evidence>
<name>A0A830F474_9EURY</name>
<feature type="domain" description="GFO/IDH/MocA-like oxidoreductase" evidence="4">
    <location>
        <begin position="157"/>
        <end position="283"/>
    </location>
</feature>